<sequence>MGPPGALIVPASSLAAAAARVAPRLLVVLLLVPPSLRKIAGGGGSPLALVVWVLASMLLEGACSLAALDVQGGVASGLYFVLWAALYGQWIAWAHDWSLATSVSAETVSEVVTDHLDASRPRSSSLGADVTDSSEAAVPYSSLRNRYQRKYGRRRTLRPSDRDALLNQRDENSSSSDASTDNKSGLTTATAFHSFTSIDWTPRTLPIDDTVTRSFAGSRIVCADEAGVAAPIPASIPLTTSSASLFATEALPRSAHASPPDGSISEPLSPSRWLLRRQVDVDEGVARQQAEVDPLDLSSGDGQIEG</sequence>
<dbReference type="AlphaFoldDB" id="A0A0L0S3M8"/>
<dbReference type="Proteomes" id="UP000054350">
    <property type="component" value="Unassembled WGS sequence"/>
</dbReference>
<name>A0A0L0S3M8_ALLM3</name>
<organism evidence="2 3">
    <name type="scientific">Allomyces macrogynus (strain ATCC 38327)</name>
    <name type="common">Allomyces javanicus var. macrogynus</name>
    <dbReference type="NCBI Taxonomy" id="578462"/>
    <lineage>
        <taxon>Eukaryota</taxon>
        <taxon>Fungi</taxon>
        <taxon>Fungi incertae sedis</taxon>
        <taxon>Blastocladiomycota</taxon>
        <taxon>Blastocladiomycetes</taxon>
        <taxon>Blastocladiales</taxon>
        <taxon>Blastocladiaceae</taxon>
        <taxon>Allomyces</taxon>
    </lineage>
</organism>
<evidence type="ECO:0000313" key="2">
    <source>
        <dbReference type="EMBL" id="KNE56995.1"/>
    </source>
</evidence>
<reference evidence="2 3" key="1">
    <citation type="submission" date="2009-11" db="EMBL/GenBank/DDBJ databases">
        <title>Annotation of Allomyces macrogynus ATCC 38327.</title>
        <authorList>
            <consortium name="The Broad Institute Genome Sequencing Platform"/>
            <person name="Russ C."/>
            <person name="Cuomo C."/>
            <person name="Burger G."/>
            <person name="Gray M.W."/>
            <person name="Holland P.W.H."/>
            <person name="King N."/>
            <person name="Lang F.B.F."/>
            <person name="Roger A.J."/>
            <person name="Ruiz-Trillo I."/>
            <person name="Young S.K."/>
            <person name="Zeng Q."/>
            <person name="Gargeya S."/>
            <person name="Fitzgerald M."/>
            <person name="Haas B."/>
            <person name="Abouelleil A."/>
            <person name="Alvarado L."/>
            <person name="Arachchi H.M."/>
            <person name="Berlin A."/>
            <person name="Chapman S.B."/>
            <person name="Gearin G."/>
            <person name="Goldberg J."/>
            <person name="Griggs A."/>
            <person name="Gujja S."/>
            <person name="Hansen M."/>
            <person name="Heiman D."/>
            <person name="Howarth C."/>
            <person name="Larimer J."/>
            <person name="Lui A."/>
            <person name="MacDonald P.J.P."/>
            <person name="McCowen C."/>
            <person name="Montmayeur A."/>
            <person name="Murphy C."/>
            <person name="Neiman D."/>
            <person name="Pearson M."/>
            <person name="Priest M."/>
            <person name="Roberts A."/>
            <person name="Saif S."/>
            <person name="Shea T."/>
            <person name="Sisk P."/>
            <person name="Stolte C."/>
            <person name="Sykes S."/>
            <person name="Wortman J."/>
            <person name="Nusbaum C."/>
            <person name="Birren B."/>
        </authorList>
    </citation>
    <scope>NUCLEOTIDE SEQUENCE [LARGE SCALE GENOMIC DNA]</scope>
    <source>
        <strain evidence="2 3">ATCC 38327</strain>
    </source>
</reference>
<gene>
    <name evidence="2" type="ORF">AMAG_17990</name>
</gene>
<dbReference type="EMBL" id="GG745331">
    <property type="protein sequence ID" value="KNE56995.1"/>
    <property type="molecule type" value="Genomic_DNA"/>
</dbReference>
<reference evidence="3" key="2">
    <citation type="submission" date="2009-11" db="EMBL/GenBank/DDBJ databases">
        <title>The Genome Sequence of Allomyces macrogynus strain ATCC 38327.</title>
        <authorList>
            <consortium name="The Broad Institute Genome Sequencing Platform"/>
            <person name="Russ C."/>
            <person name="Cuomo C."/>
            <person name="Shea T."/>
            <person name="Young S.K."/>
            <person name="Zeng Q."/>
            <person name="Koehrsen M."/>
            <person name="Haas B."/>
            <person name="Borodovsky M."/>
            <person name="Guigo R."/>
            <person name="Alvarado L."/>
            <person name="Berlin A."/>
            <person name="Borenstein D."/>
            <person name="Chen Z."/>
            <person name="Engels R."/>
            <person name="Freedman E."/>
            <person name="Gellesch M."/>
            <person name="Goldberg J."/>
            <person name="Griggs A."/>
            <person name="Gujja S."/>
            <person name="Heiman D."/>
            <person name="Hepburn T."/>
            <person name="Howarth C."/>
            <person name="Jen D."/>
            <person name="Larson L."/>
            <person name="Lewis B."/>
            <person name="Mehta T."/>
            <person name="Park D."/>
            <person name="Pearson M."/>
            <person name="Roberts A."/>
            <person name="Saif S."/>
            <person name="Shenoy N."/>
            <person name="Sisk P."/>
            <person name="Stolte C."/>
            <person name="Sykes S."/>
            <person name="Walk T."/>
            <person name="White J."/>
            <person name="Yandava C."/>
            <person name="Burger G."/>
            <person name="Gray M.W."/>
            <person name="Holland P.W.H."/>
            <person name="King N."/>
            <person name="Lang F.B.F."/>
            <person name="Roger A.J."/>
            <person name="Ruiz-Trillo I."/>
            <person name="Lander E."/>
            <person name="Nusbaum C."/>
        </authorList>
    </citation>
    <scope>NUCLEOTIDE SEQUENCE [LARGE SCALE GENOMIC DNA]</scope>
    <source>
        <strain evidence="3">ATCC 38327</strain>
    </source>
</reference>
<evidence type="ECO:0000313" key="3">
    <source>
        <dbReference type="Proteomes" id="UP000054350"/>
    </source>
</evidence>
<feature type="region of interest" description="Disordered" evidence="1">
    <location>
        <begin position="149"/>
        <end position="185"/>
    </location>
</feature>
<feature type="region of interest" description="Disordered" evidence="1">
    <location>
        <begin position="285"/>
        <end position="306"/>
    </location>
</feature>
<feature type="compositionally biased region" description="Low complexity" evidence="1">
    <location>
        <begin position="173"/>
        <end position="184"/>
    </location>
</feature>
<accession>A0A0L0S3M8</accession>
<keyword evidence="3" id="KW-1185">Reference proteome</keyword>
<dbReference type="VEuPathDB" id="FungiDB:AMAG_17990"/>
<protein>
    <submittedName>
        <fullName evidence="2">Uncharacterized protein</fullName>
    </submittedName>
</protein>
<evidence type="ECO:0000256" key="1">
    <source>
        <dbReference type="SAM" id="MobiDB-lite"/>
    </source>
</evidence>
<feature type="compositionally biased region" description="Basic and acidic residues" evidence="1">
    <location>
        <begin position="158"/>
        <end position="172"/>
    </location>
</feature>
<proteinExistence type="predicted"/>